<proteinExistence type="inferred from homology"/>
<keyword evidence="6" id="KW-0934">Plastid</keyword>
<comment type="subcellular location">
    <subcellularLocation>
        <location evidence="5">Plastid</location>
        <location evidence="5">Chloroplast</location>
    </subcellularLocation>
</comment>
<name>A0A6M3WWC9_9FLOR</name>
<dbReference type="PROSITE" id="PS00828">
    <property type="entry name" value="RIBOSOMAL_L36"/>
    <property type="match status" value="1"/>
</dbReference>
<dbReference type="PANTHER" id="PTHR42888">
    <property type="entry name" value="50S RIBOSOMAL PROTEIN L36, CHLOROPLASTIC"/>
    <property type="match status" value="1"/>
</dbReference>
<accession>A0A6M3WWC9</accession>
<evidence type="ECO:0000313" key="6">
    <source>
        <dbReference type="EMBL" id="QJH88412.1"/>
    </source>
</evidence>
<dbReference type="GO" id="GO:0003735">
    <property type="term" value="F:structural constituent of ribosome"/>
    <property type="evidence" value="ECO:0007669"/>
    <property type="project" value="InterPro"/>
</dbReference>
<keyword evidence="2 5" id="KW-0689">Ribosomal protein</keyword>
<reference evidence="6" key="1">
    <citation type="journal article" date="2020" name="J. Phycol.">
        <title>The Organelle Genomes in the Photosynthetic Red Algal Parasite Pterocladiophila hemisphaerica (Florideophyceae, Rhodophyta) Have Elevated Substitution Rates and Extreme Gene Loss in the Plastid Genome.</title>
        <authorList>
            <person name="Preuss M."/>
            <person name="Verbruggen H."/>
            <person name="Zuccarello G.C."/>
        </authorList>
    </citation>
    <scope>NUCLEOTIDE SEQUENCE</scope>
</reference>
<dbReference type="InterPro" id="IPR000473">
    <property type="entry name" value="Ribosomal_bL36"/>
</dbReference>
<evidence type="ECO:0000256" key="1">
    <source>
        <dbReference type="ARBA" id="ARBA00007645"/>
    </source>
</evidence>
<keyword evidence="6" id="KW-0150">Chloroplast</keyword>
<sequence>MKIRASIKKICNKCIIIRRQKSLVVICSNKKHKQKQR</sequence>
<dbReference type="Pfam" id="PF00444">
    <property type="entry name" value="Ribosomal_L36"/>
    <property type="match status" value="1"/>
</dbReference>
<dbReference type="EMBL" id="MT117918">
    <property type="protein sequence ID" value="QJH88412.1"/>
    <property type="molecule type" value="Genomic_DNA"/>
</dbReference>
<dbReference type="SUPFAM" id="SSF57840">
    <property type="entry name" value="Ribosomal protein L36"/>
    <property type="match status" value="1"/>
</dbReference>
<dbReference type="AlphaFoldDB" id="A0A6M3WWC9"/>
<evidence type="ECO:0000256" key="4">
    <source>
        <dbReference type="ARBA" id="ARBA00035240"/>
    </source>
</evidence>
<dbReference type="GO" id="GO:0009507">
    <property type="term" value="C:chloroplast"/>
    <property type="evidence" value="ECO:0007669"/>
    <property type="project" value="UniProtKB-SubCell"/>
</dbReference>
<gene>
    <name evidence="5 6" type="primary">rpl36</name>
</gene>
<dbReference type="InterPro" id="IPR035977">
    <property type="entry name" value="Ribosomal_bL36_sp"/>
</dbReference>
<dbReference type="PANTHER" id="PTHR42888:SF1">
    <property type="entry name" value="LARGE RIBOSOMAL SUBUNIT PROTEIN BL36C"/>
    <property type="match status" value="1"/>
</dbReference>
<evidence type="ECO:0000256" key="5">
    <source>
        <dbReference type="HAMAP-Rule" id="MF_00251"/>
    </source>
</evidence>
<geneLocation type="chloroplast" evidence="6"/>
<protein>
    <recommendedName>
        <fullName evidence="4 5">Large ribosomal subunit protein bL36c</fullName>
    </recommendedName>
</protein>
<keyword evidence="3 5" id="KW-0687">Ribonucleoprotein</keyword>
<comment type="similarity">
    <text evidence="1 5">Belongs to the bacterial ribosomal protein bL36 family.</text>
</comment>
<evidence type="ECO:0000256" key="3">
    <source>
        <dbReference type="ARBA" id="ARBA00023274"/>
    </source>
</evidence>
<evidence type="ECO:0000256" key="2">
    <source>
        <dbReference type="ARBA" id="ARBA00022980"/>
    </source>
</evidence>
<dbReference type="GO" id="GO:0006412">
    <property type="term" value="P:translation"/>
    <property type="evidence" value="ECO:0007669"/>
    <property type="project" value="UniProtKB-UniRule"/>
</dbReference>
<dbReference type="HAMAP" id="MF_00251">
    <property type="entry name" value="Ribosomal_bL36"/>
    <property type="match status" value="1"/>
</dbReference>
<organism evidence="6">
    <name type="scientific">Pterocladiophila hemisphaerica</name>
    <dbReference type="NCBI Taxonomy" id="2712948"/>
    <lineage>
        <taxon>Eukaryota</taxon>
        <taxon>Rhodophyta</taxon>
        <taxon>Florideophyceae</taxon>
        <taxon>Rhodymeniophycidae</taxon>
        <taxon>Gracilariales</taxon>
        <taxon>Pterocladiophilaceae</taxon>
        <taxon>Pterocladiophila</taxon>
    </lineage>
</organism>
<dbReference type="NCBIfam" id="TIGR01022">
    <property type="entry name" value="rpmJ_bact"/>
    <property type="match status" value="1"/>
</dbReference>
<dbReference type="GO" id="GO:0005840">
    <property type="term" value="C:ribosome"/>
    <property type="evidence" value="ECO:0007669"/>
    <property type="project" value="UniProtKB-KW"/>
</dbReference>
<dbReference type="GO" id="GO:1990904">
    <property type="term" value="C:ribonucleoprotein complex"/>
    <property type="evidence" value="ECO:0007669"/>
    <property type="project" value="UniProtKB-KW"/>
</dbReference>